<dbReference type="GO" id="GO:0000981">
    <property type="term" value="F:DNA-binding transcription factor activity, RNA polymerase II-specific"/>
    <property type="evidence" value="ECO:0007669"/>
    <property type="project" value="TreeGrafter"/>
</dbReference>
<dbReference type="PANTHER" id="PTHR45881:SF3">
    <property type="entry name" value="FORKHEAD BOX PROTEIN K2"/>
    <property type="match status" value="1"/>
</dbReference>
<dbReference type="Pfam" id="PF00250">
    <property type="entry name" value="Forkhead"/>
    <property type="match status" value="1"/>
</dbReference>
<accession>D2I8M8</accession>
<dbReference type="InParanoid" id="D2I8M8"/>
<dbReference type="AlphaFoldDB" id="D2I8M8"/>
<keyword evidence="2" id="KW-0805">Transcription regulation</keyword>
<feature type="non-terminal residue" evidence="8">
    <location>
        <position position="1"/>
    </location>
</feature>
<dbReference type="InterPro" id="IPR036390">
    <property type="entry name" value="WH_DNA-bd_sf"/>
</dbReference>
<dbReference type="GO" id="GO:0000978">
    <property type="term" value="F:RNA polymerase II cis-regulatory region sequence-specific DNA binding"/>
    <property type="evidence" value="ECO:0007669"/>
    <property type="project" value="TreeGrafter"/>
</dbReference>
<evidence type="ECO:0000313" key="8">
    <source>
        <dbReference type="EMBL" id="EFB25439.1"/>
    </source>
</evidence>
<proteinExistence type="predicted"/>
<name>D2I8M8_AILME</name>
<evidence type="ECO:0000256" key="1">
    <source>
        <dbReference type="ARBA" id="ARBA00004123"/>
    </source>
</evidence>
<dbReference type="PROSITE" id="PS50039">
    <property type="entry name" value="FORK_HEAD_3"/>
    <property type="match status" value="1"/>
</dbReference>
<dbReference type="InterPro" id="IPR036388">
    <property type="entry name" value="WH-like_DNA-bd_sf"/>
</dbReference>
<dbReference type="EMBL" id="GL198772">
    <property type="protein sequence ID" value="EFB25439.1"/>
    <property type="molecule type" value="Genomic_DNA"/>
</dbReference>
<dbReference type="Gene3D" id="1.10.10.10">
    <property type="entry name" value="Winged helix-like DNA-binding domain superfamily/Winged helix DNA-binding domain"/>
    <property type="match status" value="1"/>
</dbReference>
<keyword evidence="3 6" id="KW-0238">DNA-binding</keyword>
<evidence type="ECO:0000259" key="7">
    <source>
        <dbReference type="PROSITE" id="PS50039"/>
    </source>
</evidence>
<keyword evidence="5 6" id="KW-0539">Nucleus</keyword>
<organism evidence="8">
    <name type="scientific">Ailuropoda melanoleuca</name>
    <name type="common">Giant panda</name>
    <dbReference type="NCBI Taxonomy" id="9646"/>
    <lineage>
        <taxon>Eukaryota</taxon>
        <taxon>Metazoa</taxon>
        <taxon>Chordata</taxon>
        <taxon>Craniata</taxon>
        <taxon>Vertebrata</taxon>
        <taxon>Euteleostomi</taxon>
        <taxon>Mammalia</taxon>
        <taxon>Eutheria</taxon>
        <taxon>Laurasiatheria</taxon>
        <taxon>Carnivora</taxon>
        <taxon>Caniformia</taxon>
        <taxon>Ursidae</taxon>
        <taxon>Ailuropoda</taxon>
    </lineage>
</organism>
<keyword evidence="4" id="KW-0804">Transcription</keyword>
<feature type="non-terminal residue" evidence="8">
    <location>
        <position position="71"/>
    </location>
</feature>
<dbReference type="SMART" id="SM00339">
    <property type="entry name" value="FH"/>
    <property type="match status" value="1"/>
</dbReference>
<feature type="DNA-binding region" description="Fork-head" evidence="6">
    <location>
        <begin position="1"/>
        <end position="71"/>
    </location>
</feature>
<comment type="subcellular location">
    <subcellularLocation>
        <location evidence="1 6">Nucleus</location>
    </subcellularLocation>
</comment>
<protein>
    <recommendedName>
        <fullName evidence="7">Fork-head domain-containing protein</fullName>
    </recommendedName>
</protein>
<dbReference type="InterPro" id="IPR001766">
    <property type="entry name" value="Fork_head_dom"/>
</dbReference>
<gene>
    <name evidence="8" type="ORF">PANDA_022465</name>
</gene>
<evidence type="ECO:0000256" key="3">
    <source>
        <dbReference type="ARBA" id="ARBA00023125"/>
    </source>
</evidence>
<dbReference type="HOGENOM" id="CLU_022344_1_2_1"/>
<feature type="domain" description="Fork-head" evidence="7">
    <location>
        <begin position="1"/>
        <end position="71"/>
    </location>
</feature>
<dbReference type="PRINTS" id="PR00053">
    <property type="entry name" value="FORKHEAD"/>
</dbReference>
<evidence type="ECO:0000256" key="6">
    <source>
        <dbReference type="PROSITE-ProRule" id="PRU00089"/>
    </source>
</evidence>
<evidence type="ECO:0000256" key="4">
    <source>
        <dbReference type="ARBA" id="ARBA00023163"/>
    </source>
</evidence>
<evidence type="ECO:0000256" key="5">
    <source>
        <dbReference type="ARBA" id="ARBA00023242"/>
    </source>
</evidence>
<dbReference type="PANTHER" id="PTHR45881">
    <property type="entry name" value="CHECKPOINT SUPPRESSOR 1-LIKE, ISOFORM A-RELATED"/>
    <property type="match status" value="1"/>
</dbReference>
<evidence type="ECO:0000256" key="2">
    <source>
        <dbReference type="ARBA" id="ARBA00023015"/>
    </source>
</evidence>
<reference evidence="8" key="1">
    <citation type="journal article" date="2010" name="Nature">
        <title>The sequence and de novo assembly of the giant panda genome.</title>
        <authorList>
            <person name="Li R."/>
            <person name="Fan W."/>
            <person name="Tian G."/>
            <person name="Zhu H."/>
            <person name="He L."/>
            <person name="Cai J."/>
            <person name="Huang Q."/>
            <person name="Cai Q."/>
            <person name="Li B."/>
            <person name="Bai Y."/>
            <person name="Zhang Z."/>
            <person name="Zhang Y."/>
            <person name="Wang W."/>
            <person name="Li J."/>
            <person name="Wei F."/>
            <person name="Li H."/>
            <person name="Jian M."/>
            <person name="Li J."/>
            <person name="Zhang Z."/>
            <person name="Nielsen R."/>
            <person name="Li D."/>
            <person name="Gu W."/>
            <person name="Yang Z."/>
            <person name="Xuan Z."/>
            <person name="Ryder O.A."/>
            <person name="Leung F.C."/>
            <person name="Zhou Y."/>
            <person name="Cao J."/>
            <person name="Sun X."/>
            <person name="Fu Y."/>
            <person name="Fang X."/>
            <person name="Guo X."/>
            <person name="Wang B."/>
            <person name="Hou R."/>
            <person name="Shen F."/>
            <person name="Mu B."/>
            <person name="Ni P."/>
            <person name="Lin R."/>
            <person name="Qian W."/>
            <person name="Wang G."/>
            <person name="Yu C."/>
            <person name="Nie W."/>
            <person name="Wang J."/>
            <person name="Wu Z."/>
            <person name="Liang H."/>
            <person name="Min J."/>
            <person name="Wu Q."/>
            <person name="Cheng S."/>
            <person name="Ruan J."/>
            <person name="Wang M."/>
            <person name="Shi Z."/>
            <person name="Wen M."/>
            <person name="Liu B."/>
            <person name="Ren X."/>
            <person name="Zheng H."/>
            <person name="Dong D."/>
            <person name="Cook K."/>
            <person name="Shan G."/>
            <person name="Zhang H."/>
            <person name="Kosiol C."/>
            <person name="Xie X."/>
            <person name="Lu Z."/>
            <person name="Zheng H."/>
            <person name="Li Y."/>
            <person name="Steiner C.C."/>
            <person name="Lam T.T."/>
            <person name="Lin S."/>
            <person name="Zhang Q."/>
            <person name="Li G."/>
            <person name="Tian J."/>
            <person name="Gong T."/>
            <person name="Liu H."/>
            <person name="Zhang D."/>
            <person name="Fang L."/>
            <person name="Ye C."/>
            <person name="Zhang J."/>
            <person name="Hu W."/>
            <person name="Xu A."/>
            <person name="Ren Y."/>
            <person name="Zhang G."/>
            <person name="Bruford M.W."/>
            <person name="Li Q."/>
            <person name="Ma L."/>
            <person name="Guo Y."/>
            <person name="An N."/>
            <person name="Hu Y."/>
            <person name="Zheng Y."/>
            <person name="Shi Y."/>
            <person name="Li Z."/>
            <person name="Liu Q."/>
            <person name="Chen Y."/>
            <person name="Zhao J."/>
            <person name="Qu N."/>
            <person name="Zhao S."/>
            <person name="Tian F."/>
            <person name="Wang X."/>
            <person name="Wang H."/>
            <person name="Xu L."/>
            <person name="Liu X."/>
            <person name="Vinar T."/>
            <person name="Wang Y."/>
            <person name="Lam T.W."/>
            <person name="Yiu S.M."/>
            <person name="Liu S."/>
            <person name="Zhang H."/>
            <person name="Li D."/>
            <person name="Huang Y."/>
            <person name="Wang X."/>
            <person name="Yang G."/>
            <person name="Jiang Z."/>
            <person name="Wang J."/>
            <person name="Qin N."/>
            <person name="Li L."/>
            <person name="Li J."/>
            <person name="Bolund L."/>
            <person name="Kristiansen K."/>
            <person name="Wong G.K."/>
            <person name="Olson M."/>
            <person name="Zhang X."/>
            <person name="Li S."/>
            <person name="Yang H."/>
            <person name="Wang J."/>
            <person name="Wang J."/>
        </authorList>
    </citation>
    <scope>NUCLEOTIDE SEQUENCE [LARGE SCALE GENOMIC DNA]</scope>
</reference>
<sequence>KTSYSYAEFIEQKTMMVPEKQLTLNGIYTHITKNYPYYKTADKSWPNPIRHNLSLNPYFIIVPRSQEEPGK</sequence>
<dbReference type="SUPFAM" id="SSF46785">
    <property type="entry name" value="Winged helix' DNA-binding domain"/>
    <property type="match status" value="1"/>
</dbReference>
<dbReference type="GO" id="GO:0005634">
    <property type="term" value="C:nucleus"/>
    <property type="evidence" value="ECO:0007669"/>
    <property type="project" value="UniProtKB-SubCell"/>
</dbReference>